<sequence length="467" mass="53347">MVKWATSTKVAVTWLNRAQNVSILTLCDATTGVCTKKHEDESEAWLHRQNEEPVFSKDGRKFFFIRAIPQGGRGKFYHITVSSSQPNSSNDNIQSITSGDWDVTKILAYDEKGNKIYFLSTEDLPRRRQLYSANTVGNFNRQCLSCDLVENCTYFSASFSHSMDFFLLKCEGPGIPMVTVHNTTDKKKIFDLETNEHVKKAINDRQMPKVEYRNIEIDDYSKYYPPPTTQDGTPGSQSVSEKFEVSWETVMVSSHGAVVVKCDGRGSGFQGTKLLHEVRRRLGLLEEKDQMEAVRTMLKEQYIDRTRVAVFGKDYGGYLSTYILPAKGENQGQTFTCGSALSPITDFKLYASAFSERYLGLHGLDNRAYEMTKVAHRVSVLEEQQFLIIHPTADEKIHFQHTAELITQLIRGKANYSLQIYPDESHYFHSASLKQHLYRSIINFFVECFRIQDKLPTVTAKEDEEDD</sequence>
<dbReference type="InterPro" id="IPR050278">
    <property type="entry name" value="Serine_Prot_S9B/DPPIV"/>
</dbReference>
<dbReference type="AlphaFoldDB" id="A0A7N9CPA8"/>
<dbReference type="Gene3D" id="3.40.50.1820">
    <property type="entry name" value="alpha/beta hydrolase"/>
    <property type="match status" value="1"/>
</dbReference>
<dbReference type="PANTHER" id="PTHR11731">
    <property type="entry name" value="PROTEASE FAMILY S9B,C DIPEPTIDYL-PEPTIDASE IV-RELATED"/>
    <property type="match status" value="1"/>
</dbReference>
<dbReference type="GO" id="GO:0015459">
    <property type="term" value="F:potassium channel regulator activity"/>
    <property type="evidence" value="ECO:0007669"/>
    <property type="project" value="TreeGrafter"/>
</dbReference>
<evidence type="ECO:0000256" key="9">
    <source>
        <dbReference type="ARBA" id="ARBA00023180"/>
    </source>
</evidence>
<evidence type="ECO:0000256" key="10">
    <source>
        <dbReference type="ARBA" id="ARBA00041991"/>
    </source>
</evidence>
<evidence type="ECO:0000259" key="16">
    <source>
        <dbReference type="Pfam" id="PF00930"/>
    </source>
</evidence>
<proteinExistence type="inferred from homology"/>
<keyword evidence="6" id="KW-1133">Transmembrane helix</keyword>
<evidence type="ECO:0000256" key="12">
    <source>
        <dbReference type="ARBA" id="ARBA00044990"/>
    </source>
</evidence>
<reference evidence="17 18" key="1">
    <citation type="submission" date="2013-03" db="EMBL/GenBank/DDBJ databases">
        <authorList>
            <person name="Warren W."/>
            <person name="Wilson R.K."/>
        </authorList>
    </citation>
    <scope>NUCLEOTIDE SEQUENCE</scope>
</reference>
<keyword evidence="4" id="KW-0812">Transmembrane</keyword>
<dbReference type="Gene3D" id="2.140.10.30">
    <property type="entry name" value="Dipeptidylpeptidase IV, N-terminal domain"/>
    <property type="match status" value="1"/>
</dbReference>
<protein>
    <recommendedName>
        <fullName evidence="12">A-type potassium channel modulatory protein DPP6</fullName>
    </recommendedName>
    <alternativeName>
        <fullName evidence="13">Dipeptidyl aminopeptidase-like protein 6</fullName>
    </alternativeName>
    <alternativeName>
        <fullName evidence="11">Dipeptidyl peptidase 6</fullName>
    </alternativeName>
    <alternativeName>
        <fullName evidence="10">Dipeptidyl peptidase VI</fullName>
    </alternativeName>
</protein>
<evidence type="ECO:0000256" key="11">
    <source>
        <dbReference type="ARBA" id="ARBA00042016"/>
    </source>
</evidence>
<evidence type="ECO:0000256" key="5">
    <source>
        <dbReference type="ARBA" id="ARBA00022968"/>
    </source>
</evidence>
<dbReference type="Ensembl" id="ENSMFAT00000085891.1">
    <property type="protein sequence ID" value="ENSMFAP00000053931.1"/>
    <property type="gene ID" value="ENSMFAG00000000652.2"/>
</dbReference>
<keyword evidence="18" id="KW-1185">Reference proteome</keyword>
<evidence type="ECO:0000256" key="6">
    <source>
        <dbReference type="ARBA" id="ARBA00022989"/>
    </source>
</evidence>
<dbReference type="GO" id="GO:1901379">
    <property type="term" value="P:regulation of potassium ion transmembrane transport"/>
    <property type="evidence" value="ECO:0007669"/>
    <property type="project" value="TreeGrafter"/>
</dbReference>
<gene>
    <name evidence="17" type="primary">DPP6</name>
</gene>
<evidence type="ECO:0000313" key="18">
    <source>
        <dbReference type="Proteomes" id="UP000233100"/>
    </source>
</evidence>
<evidence type="ECO:0000256" key="13">
    <source>
        <dbReference type="ARBA" id="ARBA00044999"/>
    </source>
</evidence>
<dbReference type="FunFam" id="3.40.50.1820:FF:000003">
    <property type="entry name" value="Dipeptidyl peptidase 4"/>
    <property type="match status" value="1"/>
</dbReference>
<dbReference type="SUPFAM" id="SSF53474">
    <property type="entry name" value="alpha/beta-Hydrolases"/>
    <property type="match status" value="1"/>
</dbReference>
<reference evidence="17" key="3">
    <citation type="submission" date="2025-09" db="UniProtKB">
        <authorList>
            <consortium name="Ensembl"/>
        </authorList>
    </citation>
    <scope>IDENTIFICATION</scope>
</reference>
<dbReference type="InterPro" id="IPR002469">
    <property type="entry name" value="Peptidase_S9B_N"/>
</dbReference>
<evidence type="ECO:0000256" key="7">
    <source>
        <dbReference type="ARBA" id="ARBA00023136"/>
    </source>
</evidence>
<dbReference type="InterPro" id="IPR001375">
    <property type="entry name" value="Peptidase_S9_cat"/>
</dbReference>
<keyword evidence="7" id="KW-0472">Membrane</keyword>
<dbReference type="Pfam" id="PF00930">
    <property type="entry name" value="DPPIV_N"/>
    <property type="match status" value="1"/>
</dbReference>
<reference evidence="17" key="2">
    <citation type="submission" date="2025-08" db="UniProtKB">
        <authorList>
            <consortium name="Ensembl"/>
        </authorList>
    </citation>
    <scope>IDENTIFICATION</scope>
</reference>
<evidence type="ECO:0000256" key="3">
    <source>
        <dbReference type="ARBA" id="ARBA00022475"/>
    </source>
</evidence>
<dbReference type="PANTHER" id="PTHR11731:SF20">
    <property type="entry name" value="DIPEPTIDYL AMINOPEPTIDASE-LIKE PROTEIN 6"/>
    <property type="match status" value="1"/>
</dbReference>
<accession>A0A7N9CPA8</accession>
<evidence type="ECO:0000313" key="17">
    <source>
        <dbReference type="Ensembl" id="ENSMFAP00000053931.1"/>
    </source>
</evidence>
<dbReference type="Pfam" id="PF00326">
    <property type="entry name" value="Peptidase_S9"/>
    <property type="match status" value="1"/>
</dbReference>
<evidence type="ECO:0000256" key="1">
    <source>
        <dbReference type="ARBA" id="ARBA00004401"/>
    </source>
</evidence>
<evidence type="ECO:0000259" key="15">
    <source>
        <dbReference type="Pfam" id="PF00326"/>
    </source>
</evidence>
<evidence type="ECO:0000256" key="14">
    <source>
        <dbReference type="ARBA" id="ARBA00046476"/>
    </source>
</evidence>
<dbReference type="Proteomes" id="UP000233100">
    <property type="component" value="Chromosome 3"/>
</dbReference>
<comment type="subcellular location">
    <subcellularLocation>
        <location evidence="1">Cell membrane</location>
        <topology evidence="1">Single-pass type II membrane protein</topology>
    </subcellularLocation>
</comment>
<feature type="domain" description="Peptidase S9 prolyl oligopeptidase catalytic" evidence="15">
    <location>
        <begin position="244"/>
        <end position="450"/>
    </location>
</feature>
<feature type="domain" description="Dipeptidylpeptidase IV N-terminal" evidence="16">
    <location>
        <begin position="1"/>
        <end position="177"/>
    </location>
</feature>
<name>A0A7N9CPA8_MACFA</name>
<organism evidence="17 18">
    <name type="scientific">Macaca fascicularis</name>
    <name type="common">Crab-eating macaque</name>
    <name type="synonym">Cynomolgus monkey</name>
    <dbReference type="NCBI Taxonomy" id="9541"/>
    <lineage>
        <taxon>Eukaryota</taxon>
        <taxon>Metazoa</taxon>
        <taxon>Chordata</taxon>
        <taxon>Craniata</taxon>
        <taxon>Vertebrata</taxon>
        <taxon>Euteleostomi</taxon>
        <taxon>Mammalia</taxon>
        <taxon>Eutheria</taxon>
        <taxon>Euarchontoglires</taxon>
        <taxon>Primates</taxon>
        <taxon>Haplorrhini</taxon>
        <taxon>Catarrhini</taxon>
        <taxon>Cercopithecidae</taxon>
        <taxon>Cercopithecinae</taxon>
        <taxon>Macaca</taxon>
    </lineage>
</organism>
<dbReference type="GeneTree" id="ENSGT00940000156280"/>
<dbReference type="GO" id="GO:0008076">
    <property type="term" value="C:voltage-gated potassium channel complex"/>
    <property type="evidence" value="ECO:0007669"/>
    <property type="project" value="TreeGrafter"/>
</dbReference>
<dbReference type="SUPFAM" id="SSF82171">
    <property type="entry name" value="DPP6 N-terminal domain-like"/>
    <property type="match status" value="1"/>
</dbReference>
<dbReference type="GO" id="GO:0008236">
    <property type="term" value="F:serine-type peptidase activity"/>
    <property type="evidence" value="ECO:0007669"/>
    <property type="project" value="InterPro"/>
</dbReference>
<comment type="similarity">
    <text evidence="2">Belongs to the peptidase S9B family.</text>
</comment>
<dbReference type="Bgee" id="ENSMFAG00000000652">
    <property type="expression patterns" value="Expressed in cerebellum and 8 other cell types or tissues"/>
</dbReference>
<keyword evidence="8" id="KW-1015">Disulfide bond</keyword>
<evidence type="ECO:0000256" key="4">
    <source>
        <dbReference type="ARBA" id="ARBA00022692"/>
    </source>
</evidence>
<evidence type="ECO:0000256" key="2">
    <source>
        <dbReference type="ARBA" id="ARBA00006150"/>
    </source>
</evidence>
<keyword evidence="3" id="KW-1003">Cell membrane</keyword>
<dbReference type="InterPro" id="IPR029058">
    <property type="entry name" value="AB_hydrolase_fold"/>
</dbReference>
<keyword evidence="5" id="KW-0735">Signal-anchor</keyword>
<comment type="subunit">
    <text evidence="14">Homodimer (in vitro). Interacts with KCND2. Identified in a complex with KCND2 and KCNIP2. Forms an octameric complex composed of four DPP6 subunits bound to the KCND2 tetramer. Interacts with KCND3; this interaction modulates the channel gating kinetics namely channel activation and inactivation kinetics and rate of recovery from inactivation.</text>
</comment>
<dbReference type="GO" id="GO:0006508">
    <property type="term" value="P:proteolysis"/>
    <property type="evidence" value="ECO:0007669"/>
    <property type="project" value="InterPro"/>
</dbReference>
<evidence type="ECO:0000256" key="8">
    <source>
        <dbReference type="ARBA" id="ARBA00023157"/>
    </source>
</evidence>
<keyword evidence="9" id="KW-0325">Glycoprotein</keyword>